<evidence type="ECO:0000256" key="8">
    <source>
        <dbReference type="ARBA" id="ARBA00023306"/>
    </source>
</evidence>
<proteinExistence type="predicted"/>
<dbReference type="PANTHER" id="PTHR15459:SF3">
    <property type="entry name" value="POLYAMINE-MODULATED FACTOR 1"/>
    <property type="match status" value="1"/>
</dbReference>
<sequence>MAASDAADAPPAPSRSPSPPIAPPIASAPGPRATALQKLYADATAHILKTCSYANFSACFPTMAREASDSLKLLHQDFTEGLGEYWRTNFESILDNRNVVASLNELDSLIEDARRRKKGSAGDAPHTLSAQQLYLSHLAPSLAVYSQEMKERQDAVQEDNVELLGRVMQQRKEIEALMKGLEGVAADLDASVTALDSEAADLESSRDAVRDVDTDMRLTA</sequence>
<evidence type="ECO:0000256" key="4">
    <source>
        <dbReference type="ARBA" id="ARBA00022618"/>
    </source>
</evidence>
<dbReference type="GO" id="GO:0051301">
    <property type="term" value="P:cell division"/>
    <property type="evidence" value="ECO:0007669"/>
    <property type="project" value="UniProtKB-KW"/>
</dbReference>
<dbReference type="GO" id="GO:0000444">
    <property type="term" value="C:MIS12/MIND type complex"/>
    <property type="evidence" value="ECO:0007669"/>
    <property type="project" value="InterPro"/>
</dbReference>
<dbReference type="EMBL" id="MU001632">
    <property type="protein sequence ID" value="KAF2486639.1"/>
    <property type="molecule type" value="Genomic_DNA"/>
</dbReference>
<evidence type="ECO:0000256" key="7">
    <source>
        <dbReference type="ARBA" id="ARBA00023242"/>
    </source>
</evidence>
<keyword evidence="4" id="KW-0132">Cell division</keyword>
<evidence type="ECO:0000256" key="9">
    <source>
        <dbReference type="ARBA" id="ARBA00023328"/>
    </source>
</evidence>
<evidence type="ECO:0000256" key="3">
    <source>
        <dbReference type="ARBA" id="ARBA00022454"/>
    </source>
</evidence>
<gene>
    <name evidence="11" type="ORF">BDY17DRAFT_83154</name>
</gene>
<feature type="region of interest" description="Disordered" evidence="10">
    <location>
        <begin position="199"/>
        <end position="220"/>
    </location>
</feature>
<keyword evidence="9" id="KW-0137">Centromere</keyword>
<feature type="compositionally biased region" description="Basic and acidic residues" evidence="10">
    <location>
        <begin position="203"/>
        <end position="220"/>
    </location>
</feature>
<dbReference type="GO" id="GO:0007059">
    <property type="term" value="P:chromosome segregation"/>
    <property type="evidence" value="ECO:0007669"/>
    <property type="project" value="TreeGrafter"/>
</dbReference>
<dbReference type="RefSeq" id="XP_033593208.1">
    <property type="nucleotide sequence ID" value="XM_033738747.1"/>
</dbReference>
<comment type="subcellular location">
    <subcellularLocation>
        <location evidence="2">Chromosome</location>
        <location evidence="2">Centromere</location>
        <location evidence="2">Kinetochore</location>
    </subcellularLocation>
    <subcellularLocation>
        <location evidence="1">Nucleus</location>
    </subcellularLocation>
</comment>
<keyword evidence="7" id="KW-0539">Nucleus</keyword>
<name>A0A6A6Q3N4_9PEZI</name>
<dbReference type="InterPro" id="IPR007128">
    <property type="entry name" value="PMF1/Nnf1"/>
</dbReference>
<evidence type="ECO:0000313" key="11">
    <source>
        <dbReference type="EMBL" id="KAF2486639.1"/>
    </source>
</evidence>
<keyword evidence="8" id="KW-0131">Cell cycle</keyword>
<dbReference type="GO" id="GO:0005634">
    <property type="term" value="C:nucleus"/>
    <property type="evidence" value="ECO:0007669"/>
    <property type="project" value="UniProtKB-SubCell"/>
</dbReference>
<feature type="region of interest" description="Disordered" evidence="10">
    <location>
        <begin position="1"/>
        <end position="29"/>
    </location>
</feature>
<evidence type="ECO:0000256" key="6">
    <source>
        <dbReference type="ARBA" id="ARBA00022838"/>
    </source>
</evidence>
<feature type="compositionally biased region" description="Pro residues" evidence="10">
    <location>
        <begin position="10"/>
        <end position="23"/>
    </location>
</feature>
<dbReference type="Proteomes" id="UP000799767">
    <property type="component" value="Unassembled WGS sequence"/>
</dbReference>
<evidence type="ECO:0000256" key="2">
    <source>
        <dbReference type="ARBA" id="ARBA00004629"/>
    </source>
</evidence>
<keyword evidence="5" id="KW-0498">Mitosis</keyword>
<reference evidence="11" key="1">
    <citation type="journal article" date="2020" name="Stud. Mycol.">
        <title>101 Dothideomycetes genomes: a test case for predicting lifestyles and emergence of pathogens.</title>
        <authorList>
            <person name="Haridas S."/>
            <person name="Albert R."/>
            <person name="Binder M."/>
            <person name="Bloem J."/>
            <person name="Labutti K."/>
            <person name="Salamov A."/>
            <person name="Andreopoulos B."/>
            <person name="Baker S."/>
            <person name="Barry K."/>
            <person name="Bills G."/>
            <person name="Bluhm B."/>
            <person name="Cannon C."/>
            <person name="Castanera R."/>
            <person name="Culley D."/>
            <person name="Daum C."/>
            <person name="Ezra D."/>
            <person name="Gonzalez J."/>
            <person name="Henrissat B."/>
            <person name="Kuo A."/>
            <person name="Liang C."/>
            <person name="Lipzen A."/>
            <person name="Lutzoni F."/>
            <person name="Magnuson J."/>
            <person name="Mondo S."/>
            <person name="Nolan M."/>
            <person name="Ohm R."/>
            <person name="Pangilinan J."/>
            <person name="Park H.-J."/>
            <person name="Ramirez L."/>
            <person name="Alfaro M."/>
            <person name="Sun H."/>
            <person name="Tritt A."/>
            <person name="Yoshinaga Y."/>
            <person name="Zwiers L.-H."/>
            <person name="Turgeon B."/>
            <person name="Goodwin S."/>
            <person name="Spatafora J."/>
            <person name="Crous P."/>
            <person name="Grigoriev I."/>
        </authorList>
    </citation>
    <scope>NUCLEOTIDE SEQUENCE</scope>
    <source>
        <strain evidence="11">CBS 113389</strain>
    </source>
</reference>
<evidence type="ECO:0000256" key="10">
    <source>
        <dbReference type="SAM" id="MobiDB-lite"/>
    </source>
</evidence>
<dbReference type="Pfam" id="PF03980">
    <property type="entry name" value="Nnf1"/>
    <property type="match status" value="1"/>
</dbReference>
<protein>
    <submittedName>
        <fullName evidence="11">Nnf1-domain-containing protein</fullName>
    </submittedName>
</protein>
<evidence type="ECO:0000256" key="5">
    <source>
        <dbReference type="ARBA" id="ARBA00022776"/>
    </source>
</evidence>
<dbReference type="PANTHER" id="PTHR15459">
    <property type="entry name" value="POLYAMINE-MODULATED FACTOR 1"/>
    <property type="match status" value="1"/>
</dbReference>
<keyword evidence="6" id="KW-0995">Kinetochore</keyword>
<dbReference type="OrthoDB" id="18453at2759"/>
<organism evidence="11 12">
    <name type="scientific">Neohortaea acidophila</name>
    <dbReference type="NCBI Taxonomy" id="245834"/>
    <lineage>
        <taxon>Eukaryota</taxon>
        <taxon>Fungi</taxon>
        <taxon>Dikarya</taxon>
        <taxon>Ascomycota</taxon>
        <taxon>Pezizomycotina</taxon>
        <taxon>Dothideomycetes</taxon>
        <taxon>Dothideomycetidae</taxon>
        <taxon>Mycosphaerellales</taxon>
        <taxon>Teratosphaeriaceae</taxon>
        <taxon>Neohortaea</taxon>
    </lineage>
</organism>
<accession>A0A6A6Q3N4</accession>
<dbReference type="GeneID" id="54479748"/>
<keyword evidence="3" id="KW-0158">Chromosome</keyword>
<evidence type="ECO:0000313" key="12">
    <source>
        <dbReference type="Proteomes" id="UP000799767"/>
    </source>
</evidence>
<evidence type="ECO:0000256" key="1">
    <source>
        <dbReference type="ARBA" id="ARBA00004123"/>
    </source>
</evidence>
<dbReference type="AlphaFoldDB" id="A0A6A6Q3N4"/>
<keyword evidence="12" id="KW-1185">Reference proteome</keyword>